<dbReference type="InterPro" id="IPR050679">
    <property type="entry name" value="Bact_HTH_transcr_reg"/>
</dbReference>
<dbReference type="SMART" id="SM00345">
    <property type="entry name" value="HTH_GNTR"/>
    <property type="match status" value="1"/>
</dbReference>
<keyword evidence="7" id="KW-1185">Reference proteome</keyword>
<dbReference type="PRINTS" id="PR00035">
    <property type="entry name" value="HTHGNTR"/>
</dbReference>
<feature type="region of interest" description="Disordered" evidence="4">
    <location>
        <begin position="75"/>
        <end position="158"/>
    </location>
</feature>
<organism evidence="6 7">
    <name type="scientific">Streptomyces nymphaeiformis</name>
    <dbReference type="NCBI Taxonomy" id="2663842"/>
    <lineage>
        <taxon>Bacteria</taxon>
        <taxon>Bacillati</taxon>
        <taxon>Actinomycetota</taxon>
        <taxon>Actinomycetes</taxon>
        <taxon>Kitasatosporales</taxon>
        <taxon>Streptomycetaceae</taxon>
        <taxon>Streptomyces</taxon>
    </lineage>
</organism>
<accession>A0A7W7U005</accession>
<dbReference type="InterPro" id="IPR036388">
    <property type="entry name" value="WH-like_DNA-bd_sf"/>
</dbReference>
<comment type="caution">
    <text evidence="6">The sequence shown here is derived from an EMBL/GenBank/DDBJ whole genome shotgun (WGS) entry which is preliminary data.</text>
</comment>
<sequence>MTKRPSSDTRPPYRRMADVLRDEIERGVLKPGQQLPSHRELQERFEVANMTARSALRVLRDEGLIHTVQGRGSFVLSPQAEEAGDAERPGEPASGYTPPAWYTTPIGRKEVWARPGSPPSLRDLFRRESDTGEAEPTTQRAEPPATGEPGTLTRPDASPEFNALARQVETLTQQVGQLEQLFRQVLEAVQKPDPS</sequence>
<dbReference type="RefSeq" id="WP_184931161.1">
    <property type="nucleotide sequence ID" value="NZ_JACHJY010000004.1"/>
</dbReference>
<dbReference type="GO" id="GO:0045892">
    <property type="term" value="P:negative regulation of DNA-templated transcription"/>
    <property type="evidence" value="ECO:0007669"/>
    <property type="project" value="TreeGrafter"/>
</dbReference>
<name>A0A7W7U005_9ACTN</name>
<keyword evidence="2 6" id="KW-0238">DNA-binding</keyword>
<dbReference type="Proteomes" id="UP000582643">
    <property type="component" value="Unassembled WGS sequence"/>
</dbReference>
<dbReference type="AlphaFoldDB" id="A0A7W7U005"/>
<dbReference type="PROSITE" id="PS50949">
    <property type="entry name" value="HTH_GNTR"/>
    <property type="match status" value="1"/>
</dbReference>
<dbReference type="GO" id="GO:0003700">
    <property type="term" value="F:DNA-binding transcription factor activity"/>
    <property type="evidence" value="ECO:0007669"/>
    <property type="project" value="InterPro"/>
</dbReference>
<dbReference type="EMBL" id="JACHJY010000004">
    <property type="protein sequence ID" value="MBB4982507.1"/>
    <property type="molecule type" value="Genomic_DNA"/>
</dbReference>
<dbReference type="PANTHER" id="PTHR44846:SF17">
    <property type="entry name" value="GNTR-FAMILY TRANSCRIPTIONAL REGULATOR"/>
    <property type="match status" value="1"/>
</dbReference>
<evidence type="ECO:0000313" key="7">
    <source>
        <dbReference type="Proteomes" id="UP000582643"/>
    </source>
</evidence>
<feature type="domain" description="HTH gntR-type" evidence="5">
    <location>
        <begin position="10"/>
        <end position="78"/>
    </location>
</feature>
<dbReference type="Pfam" id="PF00392">
    <property type="entry name" value="GntR"/>
    <property type="match status" value="1"/>
</dbReference>
<reference evidence="6 7" key="1">
    <citation type="submission" date="2020-08" db="EMBL/GenBank/DDBJ databases">
        <title>Genomic Encyclopedia of Type Strains, Phase III (KMG-III): the genomes of soil and plant-associated and newly described type strains.</title>
        <authorList>
            <person name="Whitman W."/>
        </authorList>
    </citation>
    <scope>NUCLEOTIDE SEQUENCE [LARGE SCALE GENOMIC DNA]</scope>
    <source>
        <strain evidence="6 7">SFB5A</strain>
    </source>
</reference>
<dbReference type="GO" id="GO:0003677">
    <property type="term" value="F:DNA binding"/>
    <property type="evidence" value="ECO:0007669"/>
    <property type="project" value="UniProtKB-KW"/>
</dbReference>
<dbReference type="PANTHER" id="PTHR44846">
    <property type="entry name" value="MANNOSYL-D-GLYCERATE TRANSPORT/METABOLISM SYSTEM REPRESSOR MNGR-RELATED"/>
    <property type="match status" value="1"/>
</dbReference>
<gene>
    <name evidence="6" type="ORF">GGE06_003417</name>
</gene>
<keyword evidence="3" id="KW-0804">Transcription</keyword>
<evidence type="ECO:0000256" key="4">
    <source>
        <dbReference type="SAM" id="MobiDB-lite"/>
    </source>
</evidence>
<evidence type="ECO:0000259" key="5">
    <source>
        <dbReference type="PROSITE" id="PS50949"/>
    </source>
</evidence>
<dbReference type="SUPFAM" id="SSF46785">
    <property type="entry name" value="Winged helix' DNA-binding domain"/>
    <property type="match status" value="1"/>
</dbReference>
<evidence type="ECO:0000256" key="3">
    <source>
        <dbReference type="ARBA" id="ARBA00023163"/>
    </source>
</evidence>
<evidence type="ECO:0000313" key="6">
    <source>
        <dbReference type="EMBL" id="MBB4982507.1"/>
    </source>
</evidence>
<proteinExistence type="predicted"/>
<keyword evidence="1" id="KW-0805">Transcription regulation</keyword>
<dbReference type="InterPro" id="IPR000524">
    <property type="entry name" value="Tscrpt_reg_HTH_GntR"/>
</dbReference>
<evidence type="ECO:0000256" key="2">
    <source>
        <dbReference type="ARBA" id="ARBA00023125"/>
    </source>
</evidence>
<dbReference type="CDD" id="cd07377">
    <property type="entry name" value="WHTH_GntR"/>
    <property type="match status" value="1"/>
</dbReference>
<dbReference type="Gene3D" id="1.10.10.10">
    <property type="entry name" value="Winged helix-like DNA-binding domain superfamily/Winged helix DNA-binding domain"/>
    <property type="match status" value="1"/>
</dbReference>
<dbReference type="InterPro" id="IPR036390">
    <property type="entry name" value="WH_DNA-bd_sf"/>
</dbReference>
<evidence type="ECO:0000256" key="1">
    <source>
        <dbReference type="ARBA" id="ARBA00023015"/>
    </source>
</evidence>
<protein>
    <submittedName>
        <fullName evidence="6">DNA-binding transcriptional regulator YhcF (GntR family)</fullName>
    </submittedName>
</protein>